<comment type="caution">
    <text evidence="4">The sequence shown here is derived from an EMBL/GenBank/DDBJ whole genome shotgun (WGS) entry which is preliminary data.</text>
</comment>
<dbReference type="PRINTS" id="PR00633">
    <property type="entry name" value="RCCNDNSATION"/>
</dbReference>
<feature type="repeat" description="RCC1" evidence="2">
    <location>
        <begin position="177"/>
        <end position="226"/>
    </location>
</feature>
<dbReference type="EMBL" id="JAHQIW010000036">
    <property type="protein sequence ID" value="KAJ1345627.1"/>
    <property type="molecule type" value="Genomic_DNA"/>
</dbReference>
<evidence type="ECO:0000256" key="1">
    <source>
        <dbReference type="ARBA" id="ARBA00022737"/>
    </source>
</evidence>
<feature type="domain" description="RCC1-like" evidence="3">
    <location>
        <begin position="8"/>
        <end position="222"/>
    </location>
</feature>
<proteinExistence type="predicted"/>
<protein>
    <recommendedName>
        <fullName evidence="3">RCC1-like domain-containing protein</fullName>
    </recommendedName>
</protein>
<dbReference type="Pfam" id="PF25390">
    <property type="entry name" value="WD40_RLD"/>
    <property type="match status" value="1"/>
</dbReference>
<organism evidence="4 5">
    <name type="scientific">Parelaphostrongylus tenuis</name>
    <name type="common">Meningeal worm</name>
    <dbReference type="NCBI Taxonomy" id="148309"/>
    <lineage>
        <taxon>Eukaryota</taxon>
        <taxon>Metazoa</taxon>
        <taxon>Ecdysozoa</taxon>
        <taxon>Nematoda</taxon>
        <taxon>Chromadorea</taxon>
        <taxon>Rhabditida</taxon>
        <taxon>Rhabditina</taxon>
        <taxon>Rhabditomorpha</taxon>
        <taxon>Strongyloidea</taxon>
        <taxon>Metastrongylidae</taxon>
        <taxon>Parelaphostrongylus</taxon>
    </lineage>
</organism>
<feature type="repeat" description="RCC1" evidence="2">
    <location>
        <begin position="134"/>
        <end position="176"/>
    </location>
</feature>
<name>A0AAD5QBP0_PARTN</name>
<dbReference type="Gene3D" id="2.130.10.30">
    <property type="entry name" value="Regulator of chromosome condensation 1/beta-lactamase-inhibitor protein II"/>
    <property type="match status" value="1"/>
</dbReference>
<keyword evidence="1" id="KW-0677">Repeat</keyword>
<keyword evidence="5" id="KW-1185">Reference proteome</keyword>
<dbReference type="Proteomes" id="UP001196413">
    <property type="component" value="Unassembled WGS sequence"/>
</dbReference>
<dbReference type="PROSITE" id="PS50012">
    <property type="entry name" value="RCC1_3"/>
    <property type="match status" value="4"/>
</dbReference>
<sequence>MPREIAWQETPKRVGQLTEVVQVACGPRHCIALLESGAVFVWGEQADGAILHTPQIITQLVGIPIVRVAAGGRHCVVVSAGGGVYSWGHNEYGQLGTGDTSPRSAPFFLEGMGSMHIIEAYCGDSHTLLLSEEGRLFAFGSDVQGQIGGGKQLDKHTSPSAIVELMGSTVTRVACGRRLYPFGQNANGQLGNGLAVNQTVPRQTEELDHVAAVFAGFDQSFIIRAVDAPVSSAGPNYPLRTPTFLSKAKVLNLLARHEKLDLIGLLESVFSSVSCINGSFLYQCEQRFLYERKRLWELTWMM</sequence>
<dbReference type="InterPro" id="IPR058923">
    <property type="entry name" value="RCC1-like_dom"/>
</dbReference>
<feature type="repeat" description="RCC1" evidence="2">
    <location>
        <begin position="82"/>
        <end position="133"/>
    </location>
</feature>
<evidence type="ECO:0000313" key="4">
    <source>
        <dbReference type="EMBL" id="KAJ1345627.1"/>
    </source>
</evidence>
<reference evidence="4" key="1">
    <citation type="submission" date="2021-06" db="EMBL/GenBank/DDBJ databases">
        <title>Parelaphostrongylus tenuis whole genome reference sequence.</title>
        <authorList>
            <person name="Garwood T.J."/>
            <person name="Larsen P.A."/>
            <person name="Fountain-Jones N.M."/>
            <person name="Garbe J.R."/>
            <person name="Macchietto M.G."/>
            <person name="Kania S.A."/>
            <person name="Gerhold R.W."/>
            <person name="Richards J.E."/>
            <person name="Wolf T.M."/>
        </authorList>
    </citation>
    <scope>NUCLEOTIDE SEQUENCE</scope>
    <source>
        <strain evidence="4">MNPRO001-30</strain>
        <tissue evidence="4">Meninges</tissue>
    </source>
</reference>
<dbReference type="AlphaFoldDB" id="A0AAD5QBP0"/>
<dbReference type="InterPro" id="IPR000408">
    <property type="entry name" value="Reg_chr_condens"/>
</dbReference>
<dbReference type="PANTHER" id="PTHR22870">
    <property type="entry name" value="REGULATOR OF CHROMOSOME CONDENSATION"/>
    <property type="match status" value="1"/>
</dbReference>
<dbReference type="InterPro" id="IPR009091">
    <property type="entry name" value="RCC1/BLIP-II"/>
</dbReference>
<dbReference type="InterPro" id="IPR051210">
    <property type="entry name" value="Ub_ligase/GEF_domain"/>
</dbReference>
<accession>A0AAD5QBP0</accession>
<evidence type="ECO:0000313" key="5">
    <source>
        <dbReference type="Proteomes" id="UP001196413"/>
    </source>
</evidence>
<evidence type="ECO:0000256" key="2">
    <source>
        <dbReference type="PROSITE-ProRule" id="PRU00235"/>
    </source>
</evidence>
<feature type="repeat" description="RCC1" evidence="2">
    <location>
        <begin position="37"/>
        <end position="81"/>
    </location>
</feature>
<dbReference type="SUPFAM" id="SSF50985">
    <property type="entry name" value="RCC1/BLIP-II"/>
    <property type="match status" value="1"/>
</dbReference>
<evidence type="ECO:0000259" key="3">
    <source>
        <dbReference type="Pfam" id="PF25390"/>
    </source>
</evidence>
<dbReference type="PANTHER" id="PTHR22870:SF408">
    <property type="entry name" value="OS09G0560450 PROTEIN"/>
    <property type="match status" value="1"/>
</dbReference>
<gene>
    <name evidence="4" type="ORF">KIN20_000202</name>
</gene>